<evidence type="ECO:0000313" key="1">
    <source>
        <dbReference type="EMBL" id="QKZ05865.1"/>
    </source>
</evidence>
<name>A0A7D5H207_9PSED</name>
<keyword evidence="2" id="KW-1185">Reference proteome</keyword>
<dbReference type="AlphaFoldDB" id="A0A7D5H207"/>
<evidence type="ECO:0008006" key="3">
    <source>
        <dbReference type="Google" id="ProtNLM"/>
    </source>
</evidence>
<organism evidence="1 2">
    <name type="scientific">Pseudomonas eucalypticola</name>
    <dbReference type="NCBI Taxonomy" id="2599595"/>
    <lineage>
        <taxon>Bacteria</taxon>
        <taxon>Pseudomonadati</taxon>
        <taxon>Pseudomonadota</taxon>
        <taxon>Gammaproteobacteria</taxon>
        <taxon>Pseudomonadales</taxon>
        <taxon>Pseudomonadaceae</taxon>
        <taxon>Pseudomonas</taxon>
    </lineage>
</organism>
<gene>
    <name evidence="1" type="ORF">HWQ56_19560</name>
</gene>
<dbReference type="KEGG" id="pez:HWQ56_19560"/>
<dbReference type="RefSeq" id="WP_176571554.1">
    <property type="nucleotide sequence ID" value="NZ_CP056030.1"/>
</dbReference>
<sequence length="71" mass="8212">MNRREYIDPVYYEGRSGRQDHTSKYACPFGYLTRKWSWWTAGWNDMDMELQLEAQEQSAAAAAPDANSFAA</sequence>
<evidence type="ECO:0000313" key="2">
    <source>
        <dbReference type="Proteomes" id="UP000509568"/>
    </source>
</evidence>
<protein>
    <recommendedName>
        <fullName evidence="3">Ribosome modulation factor</fullName>
    </recommendedName>
</protein>
<reference evidence="1 2" key="1">
    <citation type="submission" date="2020-06" db="EMBL/GenBank/DDBJ databases">
        <title>Pseudomonas eucalypticola sp. nov., an endophyte of Eucalyptus dunnii leaves with biocontrol ability of eucalyptus leaf blight.</title>
        <authorList>
            <person name="Liu Y."/>
            <person name="Song Z."/>
            <person name="Zeng H."/>
            <person name="Lu M."/>
            <person name="Wang X."/>
            <person name="Lian X."/>
            <person name="Zhang Q."/>
        </authorList>
    </citation>
    <scope>NUCLEOTIDE SEQUENCE [LARGE SCALE GENOMIC DNA]</scope>
    <source>
        <strain evidence="1 2">NP-1</strain>
    </source>
</reference>
<dbReference type="Proteomes" id="UP000509568">
    <property type="component" value="Chromosome"/>
</dbReference>
<proteinExistence type="predicted"/>
<dbReference type="EMBL" id="CP056030">
    <property type="protein sequence ID" value="QKZ05865.1"/>
    <property type="molecule type" value="Genomic_DNA"/>
</dbReference>
<accession>A0A7D5H207</accession>